<reference evidence="5" key="1">
    <citation type="submission" date="2019-03" db="EMBL/GenBank/DDBJ databases">
        <title>Long read genome sequence of the mycoparasitic Pythium oligandrum ATCC 38472 isolated from sugarbeet rhizosphere.</title>
        <authorList>
            <person name="Gaulin E."/>
        </authorList>
    </citation>
    <scope>NUCLEOTIDE SEQUENCE</scope>
    <source>
        <strain evidence="5">ATCC 38472_TT</strain>
    </source>
</reference>
<dbReference type="Gene3D" id="2.40.30.10">
    <property type="entry name" value="Translation factors"/>
    <property type="match status" value="3"/>
</dbReference>
<proteinExistence type="inferred from homology"/>
<dbReference type="PRINTS" id="PR00315">
    <property type="entry name" value="ELONGATNFCT"/>
</dbReference>
<evidence type="ECO:0000313" key="6">
    <source>
        <dbReference type="Proteomes" id="UP000794436"/>
    </source>
</evidence>
<dbReference type="InterPro" id="IPR000795">
    <property type="entry name" value="T_Tr_GTP-bd_dom"/>
</dbReference>
<dbReference type="InterPro" id="IPR050100">
    <property type="entry name" value="TRAFAC_GTPase_members"/>
</dbReference>
<dbReference type="OrthoDB" id="407705at2759"/>
<organism evidence="5 6">
    <name type="scientific">Pythium oligandrum</name>
    <name type="common">Mycoparasitic fungus</name>
    <dbReference type="NCBI Taxonomy" id="41045"/>
    <lineage>
        <taxon>Eukaryota</taxon>
        <taxon>Sar</taxon>
        <taxon>Stramenopiles</taxon>
        <taxon>Oomycota</taxon>
        <taxon>Peronosporomycetes</taxon>
        <taxon>Pythiales</taxon>
        <taxon>Pythiaceae</taxon>
        <taxon>Pythium</taxon>
    </lineage>
</organism>
<dbReference type="GO" id="GO:0005525">
    <property type="term" value="F:GTP binding"/>
    <property type="evidence" value="ECO:0007669"/>
    <property type="project" value="UniProtKB-KW"/>
</dbReference>
<comment type="caution">
    <text evidence="5">The sequence shown here is derived from an EMBL/GenBank/DDBJ whole genome shotgun (WGS) entry which is preliminary data.</text>
</comment>
<keyword evidence="2" id="KW-0547">Nucleotide-binding</keyword>
<evidence type="ECO:0000259" key="4">
    <source>
        <dbReference type="PROSITE" id="PS51722"/>
    </source>
</evidence>
<accession>A0A8K1CPH9</accession>
<dbReference type="PROSITE" id="PS51722">
    <property type="entry name" value="G_TR_2"/>
    <property type="match status" value="1"/>
</dbReference>
<dbReference type="InterPro" id="IPR027417">
    <property type="entry name" value="P-loop_NTPase"/>
</dbReference>
<name>A0A8K1CPH9_PYTOL</name>
<gene>
    <name evidence="5" type="ORF">Poli38472_003788</name>
</gene>
<dbReference type="PANTHER" id="PTHR23115">
    <property type="entry name" value="TRANSLATION FACTOR"/>
    <property type="match status" value="1"/>
</dbReference>
<comment type="similarity">
    <text evidence="1">Belongs to the TRAFAC class translation factor GTPase superfamily. Classic translation factor GTPase family. EF-Tu/EF-1A subfamily.</text>
</comment>
<dbReference type="Pfam" id="PF03144">
    <property type="entry name" value="GTP_EFTU_D2"/>
    <property type="match status" value="1"/>
</dbReference>
<dbReference type="Gene3D" id="3.40.50.300">
    <property type="entry name" value="P-loop containing nucleotide triphosphate hydrolases"/>
    <property type="match status" value="1"/>
</dbReference>
<dbReference type="InterPro" id="IPR009001">
    <property type="entry name" value="Transl_elong_EF1A/Init_IF2_C"/>
</dbReference>
<dbReference type="SUPFAM" id="SSF50465">
    <property type="entry name" value="EF-Tu/eEF-1alpha/eIF2-gamma C-terminal domain"/>
    <property type="match status" value="2"/>
</dbReference>
<dbReference type="CDD" id="cd03693">
    <property type="entry name" value="EF1_alpha_II"/>
    <property type="match status" value="1"/>
</dbReference>
<keyword evidence="3" id="KW-0342">GTP-binding</keyword>
<dbReference type="InterPro" id="IPR054696">
    <property type="entry name" value="GTP-eEF1A_C"/>
</dbReference>
<dbReference type="EMBL" id="SPLM01000036">
    <property type="protein sequence ID" value="TMW66023.1"/>
    <property type="molecule type" value="Genomic_DNA"/>
</dbReference>
<protein>
    <recommendedName>
        <fullName evidence="4">Tr-type G domain-containing protein</fullName>
    </recommendedName>
</protein>
<evidence type="ECO:0000256" key="3">
    <source>
        <dbReference type="ARBA" id="ARBA00023134"/>
    </source>
</evidence>
<dbReference type="Pfam" id="PF22594">
    <property type="entry name" value="GTP-eEF1A_C"/>
    <property type="match status" value="2"/>
</dbReference>
<feature type="domain" description="Tr-type G" evidence="4">
    <location>
        <begin position="1"/>
        <end position="195"/>
    </location>
</feature>
<evidence type="ECO:0000256" key="2">
    <source>
        <dbReference type="ARBA" id="ARBA00022741"/>
    </source>
</evidence>
<sequence length="510" mass="55504">MYLMGAVSQREMEKIEQECIGMDSFKYAWLFDKRRDARKRGITIEVLIASQTLSTSRCAFAVVDTPGHLDYYKNTISGIALGDCGLLVVPAVWVSQSDEMAVVRDQLVTAFTFGIRQVIVAVNKMDTVEYAQESFDQVKTEVAAIMKSTGFVPEKVYLIPVSGWAGDNLIQKSTRMTWFDGPTLIDALDHVVSPRRAAEKPLRVSLLEAYKISGVGTVAVGRVETGTMKPGTTIAFSPTGSISAVQSIEMSHQAVTEARPGDNIGFSLAGISAKELKRGYIASEDLRDPARQAIEFTAQVVFAHLDGLLSVGSTIVVHCHTTRVTCRVKSIFAKLDRQTGTVVDGNPKHIENGDSCIVVLVPTEPMTVEAFREYPSLGRILLREENCVTGFGIVKSVKKARKATEFTSLLAFSRLSAPLTVGSDINVRCRSVQAVCQVKSIVAKVDGPTETVADAQPEFIDTTASFIVVLEPKQPIFLETYQEHHLFGTIFVGGSTDVNSGFGCVKSVKT</sequence>
<dbReference type="InterPro" id="IPR009000">
    <property type="entry name" value="Transl_B-barrel_sf"/>
</dbReference>
<dbReference type="Proteomes" id="UP000794436">
    <property type="component" value="Unassembled WGS sequence"/>
</dbReference>
<dbReference type="SUPFAM" id="SSF52540">
    <property type="entry name" value="P-loop containing nucleoside triphosphate hydrolases"/>
    <property type="match status" value="1"/>
</dbReference>
<dbReference type="AlphaFoldDB" id="A0A8K1CPH9"/>
<dbReference type="InterPro" id="IPR004161">
    <property type="entry name" value="EFTu-like_2"/>
</dbReference>
<keyword evidence="6" id="KW-1185">Reference proteome</keyword>
<evidence type="ECO:0000313" key="5">
    <source>
        <dbReference type="EMBL" id="TMW66023.1"/>
    </source>
</evidence>
<dbReference type="GO" id="GO:0003924">
    <property type="term" value="F:GTPase activity"/>
    <property type="evidence" value="ECO:0007669"/>
    <property type="project" value="InterPro"/>
</dbReference>
<evidence type="ECO:0000256" key="1">
    <source>
        <dbReference type="ARBA" id="ARBA00007249"/>
    </source>
</evidence>
<dbReference type="Pfam" id="PF00009">
    <property type="entry name" value="GTP_EFTU"/>
    <property type="match status" value="1"/>
</dbReference>
<dbReference type="SUPFAM" id="SSF50447">
    <property type="entry name" value="Translation proteins"/>
    <property type="match status" value="1"/>
</dbReference>